<dbReference type="GO" id="GO:0002098">
    <property type="term" value="P:tRNA wobble uridine modification"/>
    <property type="evidence" value="ECO:0007669"/>
    <property type="project" value="EnsemblFungi"/>
</dbReference>
<dbReference type="GO" id="GO:0043528">
    <property type="term" value="C:tRNA (m2G10) methyltransferase complex"/>
    <property type="evidence" value="ECO:0007669"/>
    <property type="project" value="EnsemblFungi"/>
</dbReference>
<dbReference type="PANTHER" id="PTHR12773:SF0">
    <property type="entry name" value="MULTIFUNCTIONAL METHYLTRANSFERASE SUBUNIT TRM112-LIKE PROTEIN"/>
    <property type="match status" value="1"/>
</dbReference>
<dbReference type="GO" id="GO:0000470">
    <property type="term" value="P:maturation of LSU-rRNA"/>
    <property type="evidence" value="ECO:0007669"/>
    <property type="project" value="EnsemblFungi"/>
</dbReference>
<dbReference type="Gene3D" id="2.20.25.10">
    <property type="match status" value="1"/>
</dbReference>
<name>A0A1E4TD45_9ASCO</name>
<dbReference type="GO" id="GO:0030490">
    <property type="term" value="P:maturation of SSU-rRNA"/>
    <property type="evidence" value="ECO:0007669"/>
    <property type="project" value="EnsemblFungi"/>
</dbReference>
<organism evidence="2 3">
    <name type="scientific">Tortispora caseinolytica NRRL Y-17796</name>
    <dbReference type="NCBI Taxonomy" id="767744"/>
    <lineage>
        <taxon>Eukaryota</taxon>
        <taxon>Fungi</taxon>
        <taxon>Dikarya</taxon>
        <taxon>Ascomycota</taxon>
        <taxon>Saccharomycotina</taxon>
        <taxon>Trigonopsidomycetes</taxon>
        <taxon>Trigonopsidales</taxon>
        <taxon>Trigonopsidaceae</taxon>
        <taxon>Tortispora</taxon>
    </lineage>
</organism>
<dbReference type="GO" id="GO:0160102">
    <property type="term" value="F:tRNA (guanine(10)-N2)-methyltransferase activity"/>
    <property type="evidence" value="ECO:0007669"/>
    <property type="project" value="EnsemblFungi"/>
</dbReference>
<keyword evidence="3" id="KW-1185">Reference proteome</keyword>
<proteinExistence type="inferred from homology"/>
<evidence type="ECO:0000313" key="3">
    <source>
        <dbReference type="Proteomes" id="UP000095023"/>
    </source>
</evidence>
<protein>
    <recommendedName>
        <fullName evidence="4">Trm112p-domain-containing protein</fullName>
    </recommendedName>
</protein>
<dbReference type="GO" id="GO:0035657">
    <property type="term" value="C:eRF1 methyltransferase complex"/>
    <property type="evidence" value="ECO:0007669"/>
    <property type="project" value="EnsemblFungi"/>
</dbReference>
<evidence type="ECO:0000313" key="2">
    <source>
        <dbReference type="EMBL" id="ODV89692.1"/>
    </source>
</evidence>
<evidence type="ECO:0008006" key="4">
    <source>
        <dbReference type="Google" id="ProtNLM"/>
    </source>
</evidence>
<evidence type="ECO:0000256" key="1">
    <source>
        <dbReference type="ARBA" id="ARBA00007980"/>
    </source>
</evidence>
<dbReference type="GO" id="GO:0070476">
    <property type="term" value="P:rRNA (guanine-N7)-methylation"/>
    <property type="evidence" value="ECO:0007669"/>
    <property type="project" value="EnsemblFungi"/>
</dbReference>
<dbReference type="EMBL" id="KV453843">
    <property type="protein sequence ID" value="ODV89692.1"/>
    <property type="molecule type" value="Genomic_DNA"/>
</dbReference>
<dbReference type="SUPFAM" id="SSF158997">
    <property type="entry name" value="Trm112p-like"/>
    <property type="match status" value="1"/>
</dbReference>
<dbReference type="GO" id="GO:0046982">
    <property type="term" value="F:protein heterodimerization activity"/>
    <property type="evidence" value="ECO:0007669"/>
    <property type="project" value="InterPro"/>
</dbReference>
<sequence length="123" mass="13794">MKLLTLNFVQCATRDCAGRQDAFPLAPQNVQLAAQETDLDPDFMANILAKIDWPGLETSLNQLGRPLTFTKEQVEQDQNLLKELHSILIETTIQEGELVCPRCSHIYHVKDGIASFLLPPHLV</sequence>
<dbReference type="InterPro" id="IPR039127">
    <property type="entry name" value="Trm112"/>
</dbReference>
<dbReference type="AlphaFoldDB" id="A0A1E4TD45"/>
<accession>A0A1E4TD45</accession>
<dbReference type="GO" id="GO:0016435">
    <property type="term" value="F:rRNA (guanine) methyltransferase activity"/>
    <property type="evidence" value="ECO:0007669"/>
    <property type="project" value="EnsemblFungi"/>
</dbReference>
<comment type="similarity">
    <text evidence="1">Belongs to the TRM112 family.</text>
</comment>
<dbReference type="GO" id="GO:0008276">
    <property type="term" value="F:protein methyltransferase activity"/>
    <property type="evidence" value="ECO:0007669"/>
    <property type="project" value="EnsemblFungi"/>
</dbReference>
<gene>
    <name evidence="2" type="ORF">CANCADRAFT_141963</name>
</gene>
<reference evidence="3" key="1">
    <citation type="submission" date="2016-02" db="EMBL/GenBank/DDBJ databases">
        <title>Comparative genomics of biotechnologically important yeasts.</title>
        <authorList>
            <consortium name="DOE Joint Genome Institute"/>
            <person name="Riley R."/>
            <person name="Haridas S."/>
            <person name="Wolfe K.H."/>
            <person name="Lopes M.R."/>
            <person name="Hittinger C.T."/>
            <person name="Goker M."/>
            <person name="Salamov A."/>
            <person name="Wisecaver J."/>
            <person name="Long T.M."/>
            <person name="Aerts A.L."/>
            <person name="Barry K."/>
            <person name="Choi C."/>
            <person name="Clum A."/>
            <person name="Coughlan A.Y."/>
            <person name="Deshpande S."/>
            <person name="Douglass A.P."/>
            <person name="Hanson S.J."/>
            <person name="Klenk H.-P."/>
            <person name="Labutti K."/>
            <person name="Lapidus A."/>
            <person name="Lindquist E."/>
            <person name="Lipzen A."/>
            <person name="Meier-Kolthoff J.P."/>
            <person name="Ohm R.A."/>
            <person name="Otillar R.P."/>
            <person name="Pangilinan J."/>
            <person name="Peng Y."/>
            <person name="Rokas A."/>
            <person name="Rosa C.A."/>
            <person name="Scheuner C."/>
            <person name="Sibirny A.A."/>
            <person name="Slot J.C."/>
            <person name="Stielow J.B."/>
            <person name="Sun H."/>
            <person name="Kurtzman C.P."/>
            <person name="Blackwell M."/>
            <person name="Jeffries T.W."/>
            <person name="Grigoriev I.V."/>
        </authorList>
    </citation>
    <scope>NUCLEOTIDE SEQUENCE [LARGE SCALE GENOMIC DNA]</scope>
    <source>
        <strain evidence="3">NRRL Y-17796</strain>
    </source>
</reference>
<dbReference type="PANTHER" id="PTHR12773">
    <property type="entry name" value="UPF0315 PROTEIN-RELATED"/>
    <property type="match status" value="1"/>
</dbReference>
<dbReference type="InterPro" id="IPR005651">
    <property type="entry name" value="Trm112-like"/>
</dbReference>
<dbReference type="GO" id="GO:0030488">
    <property type="term" value="P:tRNA methylation"/>
    <property type="evidence" value="ECO:0007669"/>
    <property type="project" value="EnsemblFungi"/>
</dbReference>
<dbReference type="Proteomes" id="UP000095023">
    <property type="component" value="Unassembled WGS sequence"/>
</dbReference>
<dbReference type="Pfam" id="PF03966">
    <property type="entry name" value="Trm112p"/>
    <property type="match status" value="1"/>
</dbReference>
<dbReference type="OrthoDB" id="2187549at2759"/>